<dbReference type="InterPro" id="IPR011993">
    <property type="entry name" value="PH-like_dom_sf"/>
</dbReference>
<dbReference type="Gene3D" id="2.30.29.30">
    <property type="entry name" value="Pleckstrin-homology domain (PH domain)/Phosphotyrosine-binding domain (PTB)"/>
    <property type="match status" value="1"/>
</dbReference>
<dbReference type="CTD" id="9812085"/>
<dbReference type="RefSeq" id="XP_003111870.2">
    <property type="nucleotide sequence ID" value="XM_003111822.2"/>
</dbReference>
<dbReference type="EMBL" id="WUAV01000003">
    <property type="protein sequence ID" value="KAF1762621.1"/>
    <property type="molecule type" value="Genomic_DNA"/>
</dbReference>
<sequence>MFFDLRLHPFQVILDELGELIAEMFGTVTRPEMLANANSLFRLGADPTFERRFTGPLQLQQDFQWRAGWGVLKANMLFVYNKSEEETSSTPPFLLLIIEDCFIELCDENKIGKDFTFEIKFKSTARSFIFAADNFKSLGQWVSLLTITPIDYIQLSKQSFIEQIEQTQKKAIENKK</sequence>
<dbReference type="GeneID" id="9812085"/>
<proteinExistence type="predicted"/>
<organism evidence="2 3">
    <name type="scientific">Caenorhabditis remanei</name>
    <name type="common">Caenorhabditis vulgaris</name>
    <dbReference type="NCBI Taxonomy" id="31234"/>
    <lineage>
        <taxon>Eukaryota</taxon>
        <taxon>Metazoa</taxon>
        <taxon>Ecdysozoa</taxon>
        <taxon>Nematoda</taxon>
        <taxon>Chromadorea</taxon>
        <taxon>Rhabditida</taxon>
        <taxon>Rhabditina</taxon>
        <taxon>Rhabditomorpha</taxon>
        <taxon>Rhabditoidea</taxon>
        <taxon>Rhabditidae</taxon>
        <taxon>Peloderinae</taxon>
        <taxon>Caenorhabditis</taxon>
    </lineage>
</organism>
<name>A0A6A5H6V4_CAERE</name>
<dbReference type="SUPFAM" id="SSF50729">
    <property type="entry name" value="PH domain-like"/>
    <property type="match status" value="1"/>
</dbReference>
<feature type="domain" description="PH" evidence="1">
    <location>
        <begin position="50"/>
        <end position="150"/>
    </location>
</feature>
<gene>
    <name evidence="2" type="ORF">GCK72_010883</name>
</gene>
<dbReference type="Pfam" id="PF00169">
    <property type="entry name" value="PH"/>
    <property type="match status" value="1"/>
</dbReference>
<evidence type="ECO:0000313" key="3">
    <source>
        <dbReference type="Proteomes" id="UP000483820"/>
    </source>
</evidence>
<comment type="caution">
    <text evidence="2">The sequence shown here is derived from an EMBL/GenBank/DDBJ whole genome shotgun (WGS) entry which is preliminary data.</text>
</comment>
<dbReference type="PROSITE" id="PS50003">
    <property type="entry name" value="PH_DOMAIN"/>
    <property type="match status" value="1"/>
</dbReference>
<evidence type="ECO:0000313" key="2">
    <source>
        <dbReference type="EMBL" id="KAF1762621.1"/>
    </source>
</evidence>
<dbReference type="SMART" id="SM00233">
    <property type="entry name" value="PH"/>
    <property type="match status" value="1"/>
</dbReference>
<reference evidence="2 3" key="1">
    <citation type="submission" date="2019-12" db="EMBL/GenBank/DDBJ databases">
        <title>Chromosome-level assembly of the Caenorhabditis remanei genome.</title>
        <authorList>
            <person name="Teterina A.A."/>
            <person name="Willis J.H."/>
            <person name="Phillips P.C."/>
        </authorList>
    </citation>
    <scope>NUCLEOTIDE SEQUENCE [LARGE SCALE GENOMIC DNA]</scope>
    <source>
        <strain evidence="2 3">PX506</strain>
        <tissue evidence="2">Whole organism</tissue>
    </source>
</reference>
<accession>A0A6A5H6V4</accession>
<dbReference type="KEGG" id="crq:GCK72_010883"/>
<dbReference type="InterPro" id="IPR001849">
    <property type="entry name" value="PH_domain"/>
</dbReference>
<evidence type="ECO:0000259" key="1">
    <source>
        <dbReference type="PROSITE" id="PS50003"/>
    </source>
</evidence>
<dbReference type="AlphaFoldDB" id="A0A6A5H6V4"/>
<dbReference type="Proteomes" id="UP000483820">
    <property type="component" value="Chromosome III"/>
</dbReference>
<protein>
    <recommendedName>
        <fullName evidence="1">PH domain-containing protein</fullName>
    </recommendedName>
</protein>